<sequence length="622" mass="68412">MPQANTCYLCGHAGKGFRPAVQSADMIGSVIGIHPKTFESWGICPNCRIALGKGTRAWMEKYIPRGFIPYAWSNEPKALKGGWKKRRSGSGRPSNDSSSLEAVSMRVGDKLIEEFKSLQFLNQHDKARFFERLAEQQGVLHLLKPSQESCASTVTRKVERLASDINRDSRSTLFPRRAAIRASLSEYKNNFCLRGNYAVAKNMLRLVCQHFDLPTTTSCTSSVDILVVGLDYGGGTTKVVVRPHVITGGHGCLVLLHGDKDSRAVSEVIVKELEPLTARFALRCSSDTRQLQFLVGSSANACWLCGVVEGKRGGRNVFALSRSADRWDCAEEWVADYQEKCERLKRPPAHVNGQKYLPLVPSGSLLLPWMHILMGTCRNIFDNMIRSGASRDELEGLLQNKLHIAPTKPIAGSTLEKTNIMAFSGKDCKLLLEKVDAIEGELSQFPKGIEACGIIRAAEQVREALMSPNSDLQVQASIEKFGKEYVAGGCNPSLVIHLLVVHGAELYAPYSNHGLGLLTEELAERIHSQVNIVIKRSQLKDDLLKQLSLWNWQHAPEPDEADRESLAASTTPPTKRARKPVRRSPQVAEWLPASGVSGVSGATGSKSASSEYVDLSGDDEEH</sequence>
<comment type="caution">
    <text evidence="2">The sequence shown here is derived from an EMBL/GenBank/DDBJ whole genome shotgun (WGS) entry which is preliminary data.</text>
</comment>
<dbReference type="OrthoDB" id="7999790at2759"/>
<evidence type="ECO:0000313" key="2">
    <source>
        <dbReference type="EMBL" id="KAF4683189.1"/>
    </source>
</evidence>
<feature type="region of interest" description="Disordered" evidence="1">
    <location>
        <begin position="81"/>
        <end position="101"/>
    </location>
</feature>
<feature type="compositionally biased region" description="Low complexity" evidence="1">
    <location>
        <begin position="593"/>
        <end position="610"/>
    </location>
</feature>
<feature type="region of interest" description="Disordered" evidence="1">
    <location>
        <begin position="556"/>
        <end position="622"/>
    </location>
</feature>
<evidence type="ECO:0000256" key="1">
    <source>
        <dbReference type="SAM" id="MobiDB-lite"/>
    </source>
</evidence>
<dbReference type="Proteomes" id="UP000541610">
    <property type="component" value="Unassembled WGS sequence"/>
</dbReference>
<accession>A0A7J6NH90</accession>
<dbReference type="AlphaFoldDB" id="A0A7J6NH90"/>
<feature type="compositionally biased region" description="Low complexity" evidence="1">
    <location>
        <begin position="90"/>
        <end position="99"/>
    </location>
</feature>
<evidence type="ECO:0000313" key="3">
    <source>
        <dbReference type="Proteomes" id="UP000541610"/>
    </source>
</evidence>
<name>A0A7J6NH90_PEROL</name>
<dbReference type="EMBL" id="JABANP010000383">
    <property type="protein sequence ID" value="KAF4683189.1"/>
    <property type="molecule type" value="Genomic_DNA"/>
</dbReference>
<proteinExistence type="predicted"/>
<protein>
    <submittedName>
        <fullName evidence="2">Uncharacterized protein</fullName>
    </submittedName>
</protein>
<gene>
    <name evidence="2" type="ORF">FOZ60_009513</name>
</gene>
<organism evidence="2 3">
    <name type="scientific">Perkinsus olseni</name>
    <name type="common">Perkinsus atlanticus</name>
    <dbReference type="NCBI Taxonomy" id="32597"/>
    <lineage>
        <taxon>Eukaryota</taxon>
        <taxon>Sar</taxon>
        <taxon>Alveolata</taxon>
        <taxon>Perkinsozoa</taxon>
        <taxon>Perkinsea</taxon>
        <taxon>Perkinsida</taxon>
        <taxon>Perkinsidae</taxon>
        <taxon>Perkinsus</taxon>
    </lineage>
</organism>
<reference evidence="2 3" key="1">
    <citation type="submission" date="2020-04" db="EMBL/GenBank/DDBJ databases">
        <title>Perkinsus olseni comparative genomics.</title>
        <authorList>
            <person name="Bogema D.R."/>
        </authorList>
    </citation>
    <scope>NUCLEOTIDE SEQUENCE [LARGE SCALE GENOMIC DNA]</scope>
    <source>
        <strain evidence="2">00978-12</strain>
    </source>
</reference>